<keyword evidence="4" id="KW-1185">Reference proteome</keyword>
<proteinExistence type="predicted"/>
<feature type="region of interest" description="Disordered" evidence="1">
    <location>
        <begin position="64"/>
        <end position="101"/>
    </location>
</feature>
<sequence length="199" mass="22708">MKKFFVLLMLFFLILLSGQKRSEDILESKSIPEIENYLKNVHPDDPKRTVLRAKLISLKNEWMKSSSKPSEPAKPTITAIPPAKPSKNSEQEEFEELMNQSEAAKNSHTAKLLSQLFDNDTNSDEAILLAENYSDCNMIMRISGKNYYNLAIPRHGKNSIVIKKGEYLLTSNLCDAKYSSVKFIEKNMMITLKGHISRH</sequence>
<feature type="compositionally biased region" description="Low complexity" evidence="1">
    <location>
        <begin position="64"/>
        <end position="81"/>
    </location>
</feature>
<evidence type="ECO:0000313" key="4">
    <source>
        <dbReference type="Proteomes" id="UP000831460"/>
    </source>
</evidence>
<evidence type="ECO:0000313" key="3">
    <source>
        <dbReference type="EMBL" id="UOE40648.1"/>
    </source>
</evidence>
<protein>
    <recommendedName>
        <fullName evidence="2">DUF6759 domain-containing protein</fullName>
    </recommendedName>
</protein>
<dbReference type="InterPro" id="IPR046647">
    <property type="entry name" value="DUF6759"/>
</dbReference>
<dbReference type="RefSeq" id="WP_243548618.1">
    <property type="nucleotide sequence ID" value="NZ_CP094532.1"/>
</dbReference>
<dbReference type="Proteomes" id="UP000831460">
    <property type="component" value="Chromosome"/>
</dbReference>
<evidence type="ECO:0000256" key="1">
    <source>
        <dbReference type="SAM" id="MobiDB-lite"/>
    </source>
</evidence>
<name>A0ABY4BSH1_9FLAO</name>
<reference evidence="3 4" key="1">
    <citation type="submission" date="2022-03" db="EMBL/GenBank/DDBJ databases">
        <title>Chryseobacterium sp. isolated from particulate matters in swine house.</title>
        <authorList>
            <person name="Won M."/>
            <person name="Kim S.-J."/>
            <person name="Kwon S.-W."/>
        </authorList>
    </citation>
    <scope>NUCLEOTIDE SEQUENCE [LARGE SCALE GENOMIC DNA]</scope>
    <source>
        <strain evidence="3 4">SC2-2</strain>
    </source>
</reference>
<evidence type="ECO:0000259" key="2">
    <source>
        <dbReference type="Pfam" id="PF20545"/>
    </source>
</evidence>
<organism evidence="3 4">
    <name type="scientific">Chryseobacterium suipulveris</name>
    <dbReference type="NCBI Taxonomy" id="2929800"/>
    <lineage>
        <taxon>Bacteria</taxon>
        <taxon>Pseudomonadati</taxon>
        <taxon>Bacteroidota</taxon>
        <taxon>Flavobacteriia</taxon>
        <taxon>Flavobacteriales</taxon>
        <taxon>Weeksellaceae</taxon>
        <taxon>Chryseobacterium group</taxon>
        <taxon>Chryseobacterium</taxon>
    </lineage>
</organism>
<dbReference type="EMBL" id="CP094532">
    <property type="protein sequence ID" value="UOE40648.1"/>
    <property type="molecule type" value="Genomic_DNA"/>
</dbReference>
<feature type="domain" description="DUF6759" evidence="2">
    <location>
        <begin position="103"/>
        <end position="193"/>
    </location>
</feature>
<accession>A0ABY4BSH1</accession>
<dbReference type="Pfam" id="PF20545">
    <property type="entry name" value="DUF6759"/>
    <property type="match status" value="1"/>
</dbReference>
<gene>
    <name evidence="3" type="ORF">MTP09_12175</name>
</gene>